<proteinExistence type="predicted"/>
<evidence type="ECO:0000313" key="1">
    <source>
        <dbReference type="EMBL" id="CAG8652641.1"/>
    </source>
</evidence>
<keyword evidence="2" id="KW-1185">Reference proteome</keyword>
<protein>
    <submittedName>
        <fullName evidence="1">174_t:CDS:1</fullName>
    </submittedName>
</protein>
<dbReference type="EMBL" id="CAJVPM010024195">
    <property type="protein sequence ID" value="CAG8652641.1"/>
    <property type="molecule type" value="Genomic_DNA"/>
</dbReference>
<feature type="non-terminal residue" evidence="1">
    <location>
        <position position="80"/>
    </location>
</feature>
<evidence type="ECO:0000313" key="2">
    <source>
        <dbReference type="Proteomes" id="UP000789860"/>
    </source>
</evidence>
<dbReference type="Proteomes" id="UP000789860">
    <property type="component" value="Unassembled WGS sequence"/>
</dbReference>
<gene>
    <name evidence="1" type="ORF">SCALOS_LOCUS8719</name>
</gene>
<sequence>MAGSELSTPELYAARLVDPHICMGNISFILSSDILDFLLEHSVEVYQNADYNRFLQALMPVLTKMLTDEQPVFDSNSEEQ</sequence>
<organism evidence="1 2">
    <name type="scientific">Scutellospora calospora</name>
    <dbReference type="NCBI Taxonomy" id="85575"/>
    <lineage>
        <taxon>Eukaryota</taxon>
        <taxon>Fungi</taxon>
        <taxon>Fungi incertae sedis</taxon>
        <taxon>Mucoromycota</taxon>
        <taxon>Glomeromycotina</taxon>
        <taxon>Glomeromycetes</taxon>
        <taxon>Diversisporales</taxon>
        <taxon>Gigasporaceae</taxon>
        <taxon>Scutellospora</taxon>
    </lineage>
</organism>
<name>A0ACA9NLJ4_9GLOM</name>
<reference evidence="1" key="1">
    <citation type="submission" date="2021-06" db="EMBL/GenBank/DDBJ databases">
        <authorList>
            <person name="Kallberg Y."/>
            <person name="Tangrot J."/>
            <person name="Rosling A."/>
        </authorList>
    </citation>
    <scope>NUCLEOTIDE SEQUENCE</scope>
    <source>
        <strain evidence="1">AU212A</strain>
    </source>
</reference>
<accession>A0ACA9NLJ4</accession>
<comment type="caution">
    <text evidence="1">The sequence shown here is derived from an EMBL/GenBank/DDBJ whole genome shotgun (WGS) entry which is preliminary data.</text>
</comment>